<organism evidence="2 3">
    <name type="scientific">Prorocentrum cordatum</name>
    <dbReference type="NCBI Taxonomy" id="2364126"/>
    <lineage>
        <taxon>Eukaryota</taxon>
        <taxon>Sar</taxon>
        <taxon>Alveolata</taxon>
        <taxon>Dinophyceae</taxon>
        <taxon>Prorocentrales</taxon>
        <taxon>Prorocentraceae</taxon>
        <taxon>Prorocentrum</taxon>
    </lineage>
</organism>
<evidence type="ECO:0000256" key="1">
    <source>
        <dbReference type="SAM" id="MobiDB-lite"/>
    </source>
</evidence>
<sequence length="138" mass="15777">ELRASMEALSVRLQAQEDVVQQLRSERQQLQQELQQARRAPRVEPAPPPAPPLGGEIDTRVIGNLRGAVMNEVFESWRQVVLEWEPKLRNQFVGLRIQAMTYKFTGNINSALVAFENLVWDYESQSDNDIDDDEKIGT</sequence>
<feature type="region of interest" description="Disordered" evidence="1">
    <location>
        <begin position="30"/>
        <end position="57"/>
    </location>
</feature>
<protein>
    <submittedName>
        <fullName evidence="2">Uncharacterized protein</fullName>
    </submittedName>
</protein>
<reference evidence="2" key="1">
    <citation type="submission" date="2023-10" db="EMBL/GenBank/DDBJ databases">
        <authorList>
            <person name="Chen Y."/>
            <person name="Shah S."/>
            <person name="Dougan E. K."/>
            <person name="Thang M."/>
            <person name="Chan C."/>
        </authorList>
    </citation>
    <scope>NUCLEOTIDE SEQUENCE [LARGE SCALE GENOMIC DNA]</scope>
</reference>
<gene>
    <name evidence="2" type="ORF">PCOR1329_LOCUS23602</name>
</gene>
<proteinExistence type="predicted"/>
<feature type="non-terminal residue" evidence="2">
    <location>
        <position position="138"/>
    </location>
</feature>
<accession>A0ABN9RTK5</accession>
<evidence type="ECO:0000313" key="2">
    <source>
        <dbReference type="EMBL" id="CAK0822629.1"/>
    </source>
</evidence>
<keyword evidence="3" id="KW-1185">Reference proteome</keyword>
<dbReference type="Proteomes" id="UP001189429">
    <property type="component" value="Unassembled WGS sequence"/>
</dbReference>
<name>A0ABN9RTK5_9DINO</name>
<comment type="caution">
    <text evidence="2">The sequence shown here is derived from an EMBL/GenBank/DDBJ whole genome shotgun (WGS) entry which is preliminary data.</text>
</comment>
<evidence type="ECO:0000313" key="3">
    <source>
        <dbReference type="Proteomes" id="UP001189429"/>
    </source>
</evidence>
<feature type="non-terminal residue" evidence="2">
    <location>
        <position position="1"/>
    </location>
</feature>
<dbReference type="EMBL" id="CAUYUJ010008014">
    <property type="protein sequence ID" value="CAK0822629.1"/>
    <property type="molecule type" value="Genomic_DNA"/>
</dbReference>